<evidence type="ECO:0000313" key="2">
    <source>
        <dbReference type="EMBL" id="KAK9738227.1"/>
    </source>
</evidence>
<reference evidence="2 3" key="1">
    <citation type="journal article" date="2024" name="BMC Genomics">
        <title>De novo assembly and annotation of Popillia japonica's genome with initial clues to its potential as an invasive pest.</title>
        <authorList>
            <person name="Cucini C."/>
            <person name="Boschi S."/>
            <person name="Funari R."/>
            <person name="Cardaioli E."/>
            <person name="Iannotti N."/>
            <person name="Marturano G."/>
            <person name="Paoli F."/>
            <person name="Bruttini M."/>
            <person name="Carapelli A."/>
            <person name="Frati F."/>
            <person name="Nardi F."/>
        </authorList>
    </citation>
    <scope>NUCLEOTIDE SEQUENCE [LARGE SCALE GENOMIC DNA]</scope>
    <source>
        <strain evidence="2">DMR45628</strain>
    </source>
</reference>
<dbReference type="AlphaFoldDB" id="A0AAW1LWK8"/>
<dbReference type="Proteomes" id="UP001458880">
    <property type="component" value="Unassembled WGS sequence"/>
</dbReference>
<name>A0AAW1LWK8_POPJA</name>
<feature type="compositionally biased region" description="Low complexity" evidence="1">
    <location>
        <begin position="129"/>
        <end position="145"/>
    </location>
</feature>
<feature type="region of interest" description="Disordered" evidence="1">
    <location>
        <begin position="122"/>
        <end position="145"/>
    </location>
</feature>
<comment type="caution">
    <text evidence="2">The sequence shown here is derived from an EMBL/GenBank/DDBJ whole genome shotgun (WGS) entry which is preliminary data.</text>
</comment>
<proteinExistence type="predicted"/>
<protein>
    <submittedName>
        <fullName evidence="2">Uncharacterized protein</fullName>
    </submittedName>
</protein>
<sequence>MFLNEPFIVGTPLRCLDSLYHSWHTNNLPTLRIYGRKSVLISGKAVVREWIFAAVRKYRVECQQCVHNSSNTLHTCHACCYEAETRRDEAADRSSRDSTLSAVRLPSVIFLGRRKTRKKSTIMNSFGKSRASTDNSTTSSSMGSSCDYAVCCRTSPIDPMKCVVLS</sequence>
<evidence type="ECO:0000256" key="1">
    <source>
        <dbReference type="SAM" id="MobiDB-lite"/>
    </source>
</evidence>
<keyword evidence="3" id="KW-1185">Reference proteome</keyword>
<dbReference type="EMBL" id="JASPKY010000089">
    <property type="protein sequence ID" value="KAK9738227.1"/>
    <property type="molecule type" value="Genomic_DNA"/>
</dbReference>
<evidence type="ECO:0000313" key="3">
    <source>
        <dbReference type="Proteomes" id="UP001458880"/>
    </source>
</evidence>
<accession>A0AAW1LWK8</accession>
<gene>
    <name evidence="2" type="ORF">QE152_g10086</name>
</gene>
<organism evidence="2 3">
    <name type="scientific">Popillia japonica</name>
    <name type="common">Japanese beetle</name>
    <dbReference type="NCBI Taxonomy" id="7064"/>
    <lineage>
        <taxon>Eukaryota</taxon>
        <taxon>Metazoa</taxon>
        <taxon>Ecdysozoa</taxon>
        <taxon>Arthropoda</taxon>
        <taxon>Hexapoda</taxon>
        <taxon>Insecta</taxon>
        <taxon>Pterygota</taxon>
        <taxon>Neoptera</taxon>
        <taxon>Endopterygota</taxon>
        <taxon>Coleoptera</taxon>
        <taxon>Polyphaga</taxon>
        <taxon>Scarabaeiformia</taxon>
        <taxon>Scarabaeidae</taxon>
        <taxon>Rutelinae</taxon>
        <taxon>Popillia</taxon>
    </lineage>
</organism>